<evidence type="ECO:0000313" key="2">
    <source>
        <dbReference type="EMBL" id="NIK88394.1"/>
    </source>
</evidence>
<protein>
    <submittedName>
        <fullName evidence="2">Transglutaminase-like putative cysteine protease</fullName>
    </submittedName>
</protein>
<dbReference type="AlphaFoldDB" id="A0A846MXS1"/>
<dbReference type="InterPro" id="IPR002931">
    <property type="entry name" value="Transglutaminase-like"/>
</dbReference>
<organism evidence="2 3">
    <name type="scientific">Rhizomicrobium palustre</name>
    <dbReference type="NCBI Taxonomy" id="189966"/>
    <lineage>
        <taxon>Bacteria</taxon>
        <taxon>Pseudomonadati</taxon>
        <taxon>Pseudomonadota</taxon>
        <taxon>Alphaproteobacteria</taxon>
        <taxon>Micropepsales</taxon>
        <taxon>Micropepsaceae</taxon>
        <taxon>Rhizomicrobium</taxon>
    </lineage>
</organism>
<gene>
    <name evidence="2" type="ORF">FHS83_001712</name>
</gene>
<dbReference type="PANTHER" id="PTHR33490:SF7">
    <property type="entry name" value="BLR2979 PROTEIN"/>
    <property type="match status" value="1"/>
</dbReference>
<dbReference type="GO" id="GO:0006508">
    <property type="term" value="P:proteolysis"/>
    <property type="evidence" value="ECO:0007669"/>
    <property type="project" value="UniProtKB-KW"/>
</dbReference>
<dbReference type="Pfam" id="PF08379">
    <property type="entry name" value="Bact_transglu_N"/>
    <property type="match status" value="1"/>
</dbReference>
<dbReference type="Proteomes" id="UP000570514">
    <property type="component" value="Unassembled WGS sequence"/>
</dbReference>
<dbReference type="GO" id="GO:0008233">
    <property type="term" value="F:peptidase activity"/>
    <property type="evidence" value="ECO:0007669"/>
    <property type="project" value="UniProtKB-KW"/>
</dbReference>
<dbReference type="PANTHER" id="PTHR33490">
    <property type="entry name" value="BLR5614 PROTEIN-RELATED"/>
    <property type="match status" value="1"/>
</dbReference>
<keyword evidence="3" id="KW-1185">Reference proteome</keyword>
<evidence type="ECO:0000259" key="1">
    <source>
        <dbReference type="SMART" id="SM00460"/>
    </source>
</evidence>
<reference evidence="2 3" key="1">
    <citation type="submission" date="2020-03" db="EMBL/GenBank/DDBJ databases">
        <title>Genomic Encyclopedia of Type Strains, Phase IV (KMG-IV): sequencing the most valuable type-strain genomes for metagenomic binning, comparative biology and taxonomic classification.</title>
        <authorList>
            <person name="Goeker M."/>
        </authorList>
    </citation>
    <scope>NUCLEOTIDE SEQUENCE [LARGE SCALE GENOMIC DNA]</scope>
    <source>
        <strain evidence="2 3">DSM 19867</strain>
    </source>
</reference>
<dbReference type="RefSeq" id="WP_167082575.1">
    <property type="nucleotide sequence ID" value="NZ_BAAADC010000001.1"/>
</dbReference>
<sequence length="295" mass="32228">MEYFVRHRTAYRYLQDVSSSCHLAHLLPRSTPRQSVTESKLIFSPEPQRNEAGTDYFGNQKNLFTIEESHTVLEVISESRVTVQPAPSFAPGHDLAWEKVRSLLEEAGDAQSRAAAEFLFDTPQVVASAELAAYAEESFTPGRGILSAAADLTTRVHRDFRYDTTVTDVYTPVEKVFRIRAGVCQDLAHVAIAAIRAIGLSARYVSGYLLTSPPPGQPRLVGADASHAWFSIWVPECGWIDFDPTNNMQAGESHITAAWGRDYADVAPIAGVITGGGDHIVEVGVDVVPVSELEA</sequence>
<dbReference type="EMBL" id="JAASRM010000001">
    <property type="protein sequence ID" value="NIK88394.1"/>
    <property type="molecule type" value="Genomic_DNA"/>
</dbReference>
<proteinExistence type="predicted"/>
<evidence type="ECO:0000313" key="3">
    <source>
        <dbReference type="Proteomes" id="UP000570514"/>
    </source>
</evidence>
<dbReference type="Gene3D" id="3.10.620.30">
    <property type="match status" value="1"/>
</dbReference>
<dbReference type="SUPFAM" id="SSF54001">
    <property type="entry name" value="Cysteine proteinases"/>
    <property type="match status" value="1"/>
</dbReference>
<dbReference type="InterPro" id="IPR038765">
    <property type="entry name" value="Papain-like_cys_pep_sf"/>
</dbReference>
<keyword evidence="2" id="KW-0378">Hydrolase</keyword>
<dbReference type="InterPro" id="IPR013589">
    <property type="entry name" value="Bac_transglu_N"/>
</dbReference>
<keyword evidence="2" id="KW-0645">Protease</keyword>
<dbReference type="Pfam" id="PF01841">
    <property type="entry name" value="Transglut_core"/>
    <property type="match status" value="1"/>
</dbReference>
<accession>A0A846MXS1</accession>
<comment type="caution">
    <text evidence="2">The sequence shown here is derived from an EMBL/GenBank/DDBJ whole genome shotgun (WGS) entry which is preliminary data.</text>
</comment>
<feature type="domain" description="Transglutaminase-like" evidence="1">
    <location>
        <begin position="176"/>
        <end position="246"/>
    </location>
</feature>
<dbReference type="SMART" id="SM00460">
    <property type="entry name" value="TGc"/>
    <property type="match status" value="1"/>
</dbReference>
<name>A0A846MXS1_9PROT</name>